<dbReference type="Pfam" id="PF18096">
    <property type="entry name" value="Thump_like"/>
    <property type="match status" value="1"/>
</dbReference>
<evidence type="ECO:0000259" key="2">
    <source>
        <dbReference type="Pfam" id="PF18096"/>
    </source>
</evidence>
<dbReference type="Gene3D" id="3.40.50.150">
    <property type="entry name" value="Vaccinia Virus protein VP39"/>
    <property type="match status" value="1"/>
</dbReference>
<gene>
    <name evidence="3" type="ORF">D5H78_18435</name>
</gene>
<dbReference type="InterPro" id="IPR041497">
    <property type="entry name" value="Thump-like"/>
</dbReference>
<sequence length="390" mass="40086">MTLADVDALRSPAGRALLAALQGYDERAALALGERLRREHPAPLVAAAMTQARLRARAAPRLGPAAASMLLTPDGLEQATRAEVAARRARRFVDAGVRDVVDLCCGVGGDLLPLAAAGLDVLGVDRDPVACALAAANAEALGLAARARVLAADVTAVDVRAHGGAFCDPARRAGGRRVMAPEGWSPPWSWVEGVLAASPAAGAKVAPGVPRDLAPPGAEVEWVSVDGDVVEAAVWAGALASGVRHRATLLPSGATVTGSGAEEPPPVGPVRRFLYEPDGAVVRAGLVSAVVAAVDGSLLDPTIAYVAADGLVPTPLARPYEVLEALPFQLKRLRAALRARDVGTVVVKKRGSALEPEQLRRQLRLTGSGTATVVLTRVAGEPWALVARPA</sequence>
<reference evidence="3 4" key="1">
    <citation type="submission" date="2018-09" db="EMBL/GenBank/DDBJ databases">
        <title>YIM 75000 draft genome.</title>
        <authorList>
            <person name="Tang S."/>
            <person name="Feng Y."/>
        </authorList>
    </citation>
    <scope>NUCLEOTIDE SEQUENCE [LARGE SCALE GENOMIC DNA]</scope>
    <source>
        <strain evidence="3 4">YIM 75000</strain>
    </source>
</reference>
<dbReference type="Pfam" id="PF13649">
    <property type="entry name" value="Methyltransf_25"/>
    <property type="match status" value="1"/>
</dbReference>
<keyword evidence="3" id="KW-0808">Transferase</keyword>
<dbReference type="InterPro" id="IPR041698">
    <property type="entry name" value="Methyltransf_25"/>
</dbReference>
<evidence type="ECO:0000259" key="1">
    <source>
        <dbReference type="Pfam" id="PF13649"/>
    </source>
</evidence>
<dbReference type="InterPro" id="IPR029063">
    <property type="entry name" value="SAM-dependent_MTases_sf"/>
</dbReference>
<keyword evidence="4" id="KW-1185">Reference proteome</keyword>
<dbReference type="SUPFAM" id="SSF53335">
    <property type="entry name" value="S-adenosyl-L-methionine-dependent methyltransferases"/>
    <property type="match status" value="1"/>
</dbReference>
<proteinExistence type="predicted"/>
<evidence type="ECO:0000313" key="4">
    <source>
        <dbReference type="Proteomes" id="UP000265614"/>
    </source>
</evidence>
<accession>A0A3A3YQZ9</accession>
<feature type="domain" description="THUMP-like" evidence="2">
    <location>
        <begin position="317"/>
        <end position="389"/>
    </location>
</feature>
<dbReference type="EMBL" id="QZEZ01000013">
    <property type="protein sequence ID" value="RJK92652.1"/>
    <property type="molecule type" value="Genomic_DNA"/>
</dbReference>
<feature type="domain" description="Methyltransferase" evidence="1">
    <location>
        <begin position="100"/>
        <end position="159"/>
    </location>
</feature>
<dbReference type="PANTHER" id="PTHR14741">
    <property type="entry name" value="S-ADENOSYLMETHIONINE-DEPENDENT METHYLTRANSFERASE RELATED"/>
    <property type="match status" value="1"/>
</dbReference>
<dbReference type="Proteomes" id="UP000265614">
    <property type="component" value="Unassembled WGS sequence"/>
</dbReference>
<organism evidence="3 4">
    <name type="scientific">Vallicoccus soli</name>
    <dbReference type="NCBI Taxonomy" id="2339232"/>
    <lineage>
        <taxon>Bacteria</taxon>
        <taxon>Bacillati</taxon>
        <taxon>Actinomycetota</taxon>
        <taxon>Actinomycetes</taxon>
        <taxon>Motilibacterales</taxon>
        <taxon>Vallicoccaceae</taxon>
        <taxon>Vallicoccus</taxon>
    </lineage>
</organism>
<dbReference type="GO" id="GO:0032259">
    <property type="term" value="P:methylation"/>
    <property type="evidence" value="ECO:0007669"/>
    <property type="project" value="UniProtKB-KW"/>
</dbReference>
<evidence type="ECO:0000313" key="3">
    <source>
        <dbReference type="EMBL" id="RJK92652.1"/>
    </source>
</evidence>
<dbReference type="RefSeq" id="WP_119952015.1">
    <property type="nucleotide sequence ID" value="NZ_QZEZ01000013.1"/>
</dbReference>
<name>A0A3A3YQZ9_9ACTN</name>
<comment type="caution">
    <text evidence="3">The sequence shown here is derived from an EMBL/GenBank/DDBJ whole genome shotgun (WGS) entry which is preliminary data.</text>
</comment>
<dbReference type="PANTHER" id="PTHR14741:SF32">
    <property type="entry name" value="TRIMETHYLGUANOSINE SYNTHASE"/>
    <property type="match status" value="1"/>
</dbReference>
<protein>
    <submittedName>
        <fullName evidence="3">Methyltransferase domain-containing protein</fullName>
    </submittedName>
</protein>
<keyword evidence="3" id="KW-0489">Methyltransferase</keyword>
<dbReference type="OrthoDB" id="9810570at2"/>
<dbReference type="GO" id="GO:0008168">
    <property type="term" value="F:methyltransferase activity"/>
    <property type="evidence" value="ECO:0007669"/>
    <property type="project" value="UniProtKB-KW"/>
</dbReference>
<dbReference type="AlphaFoldDB" id="A0A3A3YQZ9"/>